<evidence type="ECO:0000256" key="8">
    <source>
        <dbReference type="ARBA" id="ARBA00022695"/>
    </source>
</evidence>
<dbReference type="Gene3D" id="3.30.460.10">
    <property type="entry name" value="Beta Polymerase, domain 2"/>
    <property type="match status" value="1"/>
</dbReference>
<evidence type="ECO:0000256" key="9">
    <source>
        <dbReference type="ARBA" id="ARBA00022723"/>
    </source>
</evidence>
<dbReference type="SUPFAM" id="SSF55003">
    <property type="entry name" value="PAP/Archaeal CCA-adding enzyme, C-terminal domain"/>
    <property type="match status" value="1"/>
</dbReference>
<keyword evidence="11" id="KW-0067">ATP-binding</keyword>
<dbReference type="FunFam" id="3.30.70.590:FF:000002">
    <property type="entry name" value="Nuclear poly(A) polymerase 4"/>
    <property type="match status" value="1"/>
</dbReference>
<reference evidence="19 20" key="1">
    <citation type="journal article" date="2023" name="G3 (Bethesda)">
        <title>A chromosome-length genome assembly and annotation of blackberry (Rubus argutus, cv. 'Hillquist').</title>
        <authorList>
            <person name="Bruna T."/>
            <person name="Aryal R."/>
            <person name="Dudchenko O."/>
            <person name="Sargent D.J."/>
            <person name="Mead D."/>
            <person name="Buti M."/>
            <person name="Cavallini A."/>
            <person name="Hytonen T."/>
            <person name="Andres J."/>
            <person name="Pham M."/>
            <person name="Weisz D."/>
            <person name="Mascagni F."/>
            <person name="Usai G."/>
            <person name="Natali L."/>
            <person name="Bassil N."/>
            <person name="Fernandez G.E."/>
            <person name="Lomsadze A."/>
            <person name="Armour M."/>
            <person name="Olukolu B."/>
            <person name="Poorten T."/>
            <person name="Britton C."/>
            <person name="Davik J."/>
            <person name="Ashrafi H."/>
            <person name="Aiden E.L."/>
            <person name="Borodovsky M."/>
            <person name="Worthington M."/>
        </authorList>
    </citation>
    <scope>NUCLEOTIDE SEQUENCE [LARGE SCALE GENOMIC DNA]</scope>
    <source>
        <strain evidence="19">PI 553951</strain>
    </source>
</reference>
<evidence type="ECO:0000256" key="10">
    <source>
        <dbReference type="ARBA" id="ARBA00022741"/>
    </source>
</evidence>
<dbReference type="SUPFAM" id="SSF81301">
    <property type="entry name" value="Nucleotidyltransferase"/>
    <property type="match status" value="1"/>
</dbReference>
<evidence type="ECO:0000256" key="15">
    <source>
        <dbReference type="SAM" id="MobiDB-lite"/>
    </source>
</evidence>
<dbReference type="PANTHER" id="PTHR10682">
    <property type="entry name" value="POLY A POLYMERASE"/>
    <property type="match status" value="1"/>
</dbReference>
<dbReference type="GO" id="GO:0046872">
    <property type="term" value="F:metal ion binding"/>
    <property type="evidence" value="ECO:0007669"/>
    <property type="project" value="UniProtKB-KW"/>
</dbReference>
<dbReference type="GO" id="GO:0005634">
    <property type="term" value="C:nucleus"/>
    <property type="evidence" value="ECO:0007669"/>
    <property type="project" value="UniProtKB-SubCell"/>
</dbReference>
<dbReference type="SUPFAM" id="SSF81631">
    <property type="entry name" value="PAP/OAS1 substrate-binding domain"/>
    <property type="match status" value="1"/>
</dbReference>
<dbReference type="FunFam" id="3.30.460.10:FF:000002">
    <property type="entry name" value="Poly(A) polymerase alpha, putative"/>
    <property type="match status" value="1"/>
</dbReference>
<accession>A0AAW1WG21</accession>
<keyword evidence="8" id="KW-0548">Nucleotidyltransferase</keyword>
<keyword evidence="6" id="KW-0507">mRNA processing</keyword>
<evidence type="ECO:0000313" key="19">
    <source>
        <dbReference type="EMBL" id="KAK9923483.1"/>
    </source>
</evidence>
<dbReference type="GO" id="GO:1990817">
    <property type="term" value="F:poly(A) RNA polymerase activity"/>
    <property type="evidence" value="ECO:0007669"/>
    <property type="project" value="UniProtKB-EC"/>
</dbReference>
<dbReference type="InterPro" id="IPR007012">
    <property type="entry name" value="PolA_pol_cen_dom"/>
</dbReference>
<dbReference type="InterPro" id="IPR011068">
    <property type="entry name" value="NuclTrfase_I-like_C"/>
</dbReference>
<evidence type="ECO:0000256" key="7">
    <source>
        <dbReference type="ARBA" id="ARBA00022679"/>
    </source>
</evidence>
<evidence type="ECO:0000256" key="12">
    <source>
        <dbReference type="ARBA" id="ARBA00022842"/>
    </source>
</evidence>
<keyword evidence="20" id="KW-1185">Reference proteome</keyword>
<comment type="caution">
    <text evidence="19">The sequence shown here is derived from an EMBL/GenBank/DDBJ whole genome shotgun (WGS) entry which is preliminary data.</text>
</comment>
<dbReference type="Gene3D" id="1.10.1410.10">
    <property type="match status" value="1"/>
</dbReference>
<feature type="region of interest" description="Disordered" evidence="15">
    <location>
        <begin position="495"/>
        <end position="565"/>
    </location>
</feature>
<evidence type="ECO:0000256" key="2">
    <source>
        <dbReference type="ARBA" id="ARBA00001946"/>
    </source>
</evidence>
<feature type="domain" description="Poly(A) polymerase RNA-binding" evidence="16">
    <location>
        <begin position="370"/>
        <end position="429"/>
    </location>
</feature>
<feature type="domain" description="Poly(A) polymerase nucleotidyltransferase" evidence="18">
    <location>
        <begin position="23"/>
        <end position="217"/>
    </location>
</feature>
<dbReference type="AlphaFoldDB" id="A0AAW1WG21"/>
<dbReference type="Gene3D" id="3.30.70.590">
    <property type="entry name" value="Poly(A) polymerase predicted RNA binding domain"/>
    <property type="match status" value="1"/>
</dbReference>
<comment type="cofactor">
    <cofactor evidence="2">
        <name>Mg(2+)</name>
        <dbReference type="ChEBI" id="CHEBI:18420"/>
    </cofactor>
</comment>
<dbReference type="FunFam" id="1.10.1410.10:FF:000001">
    <property type="entry name" value="Putative poly(A) polymerase gamma"/>
    <property type="match status" value="1"/>
</dbReference>
<evidence type="ECO:0000259" key="17">
    <source>
        <dbReference type="Pfam" id="PF04928"/>
    </source>
</evidence>
<evidence type="ECO:0000259" key="16">
    <source>
        <dbReference type="Pfam" id="PF04926"/>
    </source>
</evidence>
<feature type="domain" description="Poly(A) polymerase central" evidence="17">
    <location>
        <begin position="222"/>
        <end position="366"/>
    </location>
</feature>
<evidence type="ECO:0000256" key="13">
    <source>
        <dbReference type="ARBA" id="ARBA00023242"/>
    </source>
</evidence>
<dbReference type="Pfam" id="PF04928">
    <property type="entry name" value="PAP_central"/>
    <property type="match status" value="1"/>
</dbReference>
<gene>
    <name evidence="19" type="ORF">M0R45_031900</name>
</gene>
<keyword evidence="9" id="KW-0479">Metal-binding</keyword>
<evidence type="ECO:0000256" key="14">
    <source>
        <dbReference type="ARBA" id="ARBA00048830"/>
    </source>
</evidence>
<evidence type="ECO:0000313" key="20">
    <source>
        <dbReference type="Proteomes" id="UP001457282"/>
    </source>
</evidence>
<evidence type="ECO:0000256" key="11">
    <source>
        <dbReference type="ARBA" id="ARBA00022840"/>
    </source>
</evidence>
<dbReference type="GO" id="GO:0006397">
    <property type="term" value="P:mRNA processing"/>
    <property type="evidence" value="ECO:0007669"/>
    <property type="project" value="UniProtKB-KW"/>
</dbReference>
<feature type="compositionally biased region" description="Basic and acidic residues" evidence="15">
    <location>
        <begin position="536"/>
        <end position="548"/>
    </location>
</feature>
<dbReference type="GO" id="GO:0003723">
    <property type="term" value="F:RNA binding"/>
    <property type="evidence" value="ECO:0007669"/>
    <property type="project" value="InterPro"/>
</dbReference>
<comment type="similarity">
    <text evidence="4">Belongs to the poly(A) polymerase family.</text>
</comment>
<dbReference type="InterPro" id="IPR043519">
    <property type="entry name" value="NT_sf"/>
</dbReference>
<dbReference type="Pfam" id="PF04926">
    <property type="entry name" value="PAP_RNA-bind"/>
    <property type="match status" value="1"/>
</dbReference>
<evidence type="ECO:0000256" key="6">
    <source>
        <dbReference type="ARBA" id="ARBA00022664"/>
    </source>
</evidence>
<organism evidence="19 20">
    <name type="scientific">Rubus argutus</name>
    <name type="common">Southern blackberry</name>
    <dbReference type="NCBI Taxonomy" id="59490"/>
    <lineage>
        <taxon>Eukaryota</taxon>
        <taxon>Viridiplantae</taxon>
        <taxon>Streptophyta</taxon>
        <taxon>Embryophyta</taxon>
        <taxon>Tracheophyta</taxon>
        <taxon>Spermatophyta</taxon>
        <taxon>Magnoliopsida</taxon>
        <taxon>eudicotyledons</taxon>
        <taxon>Gunneridae</taxon>
        <taxon>Pentapetalae</taxon>
        <taxon>rosids</taxon>
        <taxon>fabids</taxon>
        <taxon>Rosales</taxon>
        <taxon>Rosaceae</taxon>
        <taxon>Rosoideae</taxon>
        <taxon>Rosoideae incertae sedis</taxon>
        <taxon>Rubus</taxon>
    </lineage>
</organism>
<dbReference type="EMBL" id="JBEDUW010000006">
    <property type="protein sequence ID" value="KAK9923483.1"/>
    <property type="molecule type" value="Genomic_DNA"/>
</dbReference>
<dbReference type="Proteomes" id="UP001457282">
    <property type="component" value="Unassembled WGS sequence"/>
</dbReference>
<keyword evidence="13" id="KW-0539">Nucleus</keyword>
<dbReference type="GO" id="GO:0005524">
    <property type="term" value="F:ATP binding"/>
    <property type="evidence" value="ECO:0007669"/>
    <property type="project" value="UniProtKB-KW"/>
</dbReference>
<comment type="cofactor">
    <cofactor evidence="1">
        <name>Mn(2+)</name>
        <dbReference type="ChEBI" id="CHEBI:29035"/>
    </cofactor>
</comment>
<evidence type="ECO:0000256" key="5">
    <source>
        <dbReference type="ARBA" id="ARBA00012388"/>
    </source>
</evidence>
<keyword evidence="12" id="KW-0460">Magnesium</keyword>
<sequence>MVSSEGLSAPLSPPQAVVAKQYGVTKPISTAGPTEADVQRTVELEKFLVEAGLYESKEEATKREEVLRRIGQIVKDWVKQLTRLRGYTDQMVEDANALIFTFGSYRLGVHGPGADIDTLCVGPSYVNRDEDFFFILHNKLAEMEEVTELQPVPDAHVPVMKFKFDGISIDLLYASVSLLVVPEDLDISDVSLLYNIDEPTVRSLNGCRVADQILKLVPNVEHFCTTLRCLKFWAKRRGVYSNVTGFLGGVNWALLVARVCQLYPNAVPSMLVSRFFRVYTQWRWPNPVMLCAIEEDELGFNVWDPRRNPRDRTHHMPIITPAYPCMNSSYNVSKSTLRVMMEQFQHGNKFCEEIELNKARWCALFESYLFFESYKNYLQVDIVAVDADDLRAWKGWVESRLRQLTLMIERDTLEMLQCHPYPHEYVDTTKQCAHSAFFMGLQRKQGEKVQGQQFDIRGTVDEFKQSIDMYNFWKPGMEIYVSHVRRRQLPSYVFPDGCKRPRPSRAVAQQHDGELSGTGSGEGHLKRKNNFGGGTPEKRQSISHRRQDSISPEIITDKSGSASPETLDKCFSMEVAESNKRNLSGEKEPGDASNCSVITNVTSMSSCEDTGFGSVAASSEGNRSVEGSSIGSNTASLCEADSESVSVSGGVNGNLLQNGSQEGLELNASFGMILHTSEGVQPEGVQKAVISRLGLTSMA</sequence>
<dbReference type="InterPro" id="IPR048840">
    <property type="entry name" value="PolA_pol_NTPase"/>
</dbReference>
<evidence type="ECO:0000256" key="3">
    <source>
        <dbReference type="ARBA" id="ARBA00004123"/>
    </source>
</evidence>
<keyword evidence="10" id="KW-0547">Nucleotide-binding</keyword>
<evidence type="ECO:0000259" key="18">
    <source>
        <dbReference type="Pfam" id="PF20750"/>
    </source>
</evidence>
<dbReference type="EC" id="2.7.7.19" evidence="5"/>
<name>A0AAW1WG21_RUBAR</name>
<keyword evidence="7" id="KW-0808">Transferase</keyword>
<evidence type="ECO:0000256" key="4">
    <source>
        <dbReference type="ARBA" id="ARBA00010912"/>
    </source>
</evidence>
<protein>
    <recommendedName>
        <fullName evidence="5">polynucleotide adenylyltransferase</fullName>
        <ecNumber evidence="5">2.7.7.19</ecNumber>
    </recommendedName>
</protein>
<comment type="subcellular location">
    <subcellularLocation>
        <location evidence="3">Nucleus</location>
    </subcellularLocation>
</comment>
<dbReference type="GO" id="GO:0031123">
    <property type="term" value="P:RNA 3'-end processing"/>
    <property type="evidence" value="ECO:0007669"/>
    <property type="project" value="InterPro"/>
</dbReference>
<comment type="catalytic activity">
    <reaction evidence="14">
        <text>RNA(n) + ATP = RNA(n)-3'-adenine ribonucleotide + diphosphate</text>
        <dbReference type="Rhea" id="RHEA:11332"/>
        <dbReference type="Rhea" id="RHEA-COMP:14527"/>
        <dbReference type="Rhea" id="RHEA-COMP:17347"/>
        <dbReference type="ChEBI" id="CHEBI:30616"/>
        <dbReference type="ChEBI" id="CHEBI:33019"/>
        <dbReference type="ChEBI" id="CHEBI:140395"/>
        <dbReference type="ChEBI" id="CHEBI:173115"/>
        <dbReference type="EC" id="2.7.7.19"/>
    </reaction>
</comment>
<dbReference type="InterPro" id="IPR007010">
    <property type="entry name" value="PolA_pol_RNA-bd_dom"/>
</dbReference>
<dbReference type="PANTHER" id="PTHR10682:SF22">
    <property type="entry name" value="POLYNUCLEOTIDE ADENYLYLTRANSFERASE"/>
    <property type="match status" value="1"/>
</dbReference>
<dbReference type="CDD" id="cd05402">
    <property type="entry name" value="NT_PAP_TUTase"/>
    <property type="match status" value="1"/>
</dbReference>
<evidence type="ECO:0000256" key="1">
    <source>
        <dbReference type="ARBA" id="ARBA00001936"/>
    </source>
</evidence>
<proteinExistence type="inferred from homology"/>
<dbReference type="Pfam" id="PF20750">
    <property type="entry name" value="PAP_NTPase"/>
    <property type="match status" value="1"/>
</dbReference>